<dbReference type="Pfam" id="PF00041">
    <property type="entry name" value="fn3"/>
    <property type="match status" value="4"/>
</dbReference>
<feature type="domain" description="Fibronectin type-III" evidence="4">
    <location>
        <begin position="204"/>
        <end position="297"/>
    </location>
</feature>
<evidence type="ECO:0000256" key="2">
    <source>
        <dbReference type="ARBA" id="ARBA00022737"/>
    </source>
</evidence>
<dbReference type="OrthoDB" id="9792152at2"/>
<dbReference type="SMART" id="SM00060">
    <property type="entry name" value="FN3"/>
    <property type="match status" value="4"/>
</dbReference>
<dbReference type="PANTHER" id="PTHR46708:SF2">
    <property type="entry name" value="FIBRONECTIN TYPE-III DOMAIN-CONTAINING PROTEIN"/>
    <property type="match status" value="1"/>
</dbReference>
<evidence type="ECO:0000259" key="4">
    <source>
        <dbReference type="PROSITE" id="PS50853"/>
    </source>
</evidence>
<name>A0A1B8ZGY1_9FLAO</name>
<dbReference type="PANTHER" id="PTHR46708">
    <property type="entry name" value="TENASCIN"/>
    <property type="match status" value="1"/>
</dbReference>
<dbReference type="InterPro" id="IPR036116">
    <property type="entry name" value="FN3_sf"/>
</dbReference>
<evidence type="ECO:0000313" key="6">
    <source>
        <dbReference type="Proteomes" id="UP000092651"/>
    </source>
</evidence>
<dbReference type="InterPro" id="IPR050991">
    <property type="entry name" value="ECM_Regulatory_Proteins"/>
</dbReference>
<dbReference type="PROSITE" id="PS50853">
    <property type="entry name" value="FN3"/>
    <property type="match status" value="4"/>
</dbReference>
<dbReference type="PROSITE" id="PS51257">
    <property type="entry name" value="PROKAR_LIPOPROTEIN"/>
    <property type="match status" value="1"/>
</dbReference>
<dbReference type="CDD" id="cd00063">
    <property type="entry name" value="FN3"/>
    <property type="match status" value="4"/>
</dbReference>
<keyword evidence="6" id="KW-1185">Reference proteome</keyword>
<keyword evidence="2" id="KW-0677">Repeat</keyword>
<evidence type="ECO:0000256" key="1">
    <source>
        <dbReference type="ARBA" id="ARBA00022729"/>
    </source>
</evidence>
<dbReference type="AlphaFoldDB" id="A0A1B8ZGY1"/>
<keyword evidence="1 3" id="KW-0732">Signal</keyword>
<dbReference type="InterPro" id="IPR026444">
    <property type="entry name" value="Secre_tail"/>
</dbReference>
<reference evidence="5 6" key="1">
    <citation type="submission" date="2016-07" db="EMBL/GenBank/DDBJ databases">
        <authorList>
            <person name="Jeong J.-J."/>
            <person name="Kim D.W."/>
            <person name="Sang M.K."/>
            <person name="Choi I.-G."/>
            <person name="Kim K.D."/>
        </authorList>
    </citation>
    <scope>NUCLEOTIDE SEQUENCE [LARGE SCALE GENOMIC DNA]</scope>
    <source>
        <strain evidence="5 6">UTM-3</strain>
    </source>
</reference>
<organism evidence="5 6">
    <name type="scientific">Chryseobacterium artocarpi</name>
    <dbReference type="NCBI Taxonomy" id="1414727"/>
    <lineage>
        <taxon>Bacteria</taxon>
        <taxon>Pseudomonadati</taxon>
        <taxon>Bacteroidota</taxon>
        <taxon>Flavobacteriia</taxon>
        <taxon>Flavobacteriales</taxon>
        <taxon>Weeksellaceae</taxon>
        <taxon>Chryseobacterium group</taxon>
        <taxon>Chryseobacterium</taxon>
    </lineage>
</organism>
<accession>A0A1B8ZGY1</accession>
<feature type="signal peptide" evidence="3">
    <location>
        <begin position="1"/>
        <end position="29"/>
    </location>
</feature>
<feature type="domain" description="Fibronectin type-III" evidence="4">
    <location>
        <begin position="392"/>
        <end position="484"/>
    </location>
</feature>
<dbReference type="InterPro" id="IPR003961">
    <property type="entry name" value="FN3_dom"/>
</dbReference>
<dbReference type="RefSeq" id="WP_065395276.1">
    <property type="nucleotide sequence ID" value="NZ_MAYH01000034.1"/>
</dbReference>
<feature type="domain" description="Fibronectin type-III" evidence="4">
    <location>
        <begin position="488"/>
        <end position="573"/>
    </location>
</feature>
<dbReference type="NCBIfam" id="TIGR04183">
    <property type="entry name" value="Por_Secre_tail"/>
    <property type="match status" value="1"/>
</dbReference>
<dbReference type="InterPro" id="IPR045474">
    <property type="entry name" value="GEVED"/>
</dbReference>
<dbReference type="SUPFAM" id="SSF49265">
    <property type="entry name" value="Fibronectin type III"/>
    <property type="match status" value="3"/>
</dbReference>
<comment type="caution">
    <text evidence="5">The sequence shown here is derived from an EMBL/GenBank/DDBJ whole genome shotgun (WGS) entry which is preliminary data.</text>
</comment>
<dbReference type="EMBL" id="MAYH01000034">
    <property type="protein sequence ID" value="OCA70875.1"/>
    <property type="molecule type" value="Genomic_DNA"/>
</dbReference>
<evidence type="ECO:0000313" key="5">
    <source>
        <dbReference type="EMBL" id="OCA70875.1"/>
    </source>
</evidence>
<dbReference type="Gene3D" id="2.60.40.10">
    <property type="entry name" value="Immunoglobulins"/>
    <property type="match status" value="4"/>
</dbReference>
<dbReference type="Pfam" id="PF20009">
    <property type="entry name" value="GEVED"/>
    <property type="match status" value="1"/>
</dbReference>
<gene>
    <name evidence="5" type="ORF">BBI01_13185</name>
</gene>
<sequence length="811" mass="88761">MKQHYFLLKAFCIIILGFLLSSCFPSTSAAFPYRENFSTGNGDLTFVNGSQTNKWVHGSAVGNPPNAIYISNTNGNTNAYNMSGASIVHTYRDIAIPAGTGNTIFSFDWRAGGESTKDYLRVWLAPSSFTPAAGTSITAGAGRIRVGNDFNMQTAWQTYINANLDLNTFAGADMRLIFEWVNNNNGGTQPPASIDNISLGKCFFPTSLQMSAITPTTAILSWAAPASPPADGYEYYISTANTPPDSGTTPTGTTSILTANLSQLSTNTTYYWWVRSACSTTDKSIWVSGGSFSTPTCDITTPVITVSNVTHNSATLRWARTNKVDNYQVRYRPVGALNWTITNVPVALPPLTVNTFDLTNLLSATLYEVEVAAVCNGTTGTFSHDEFVTKCDPTPPVVTISSITSTSALITWSPLAASATYVMRWREVGTIPWNQENLPAPPANTFTLTNLGVNKTYEVQIANQCIGGTLNPYSHPKVFTTERECQTPPSGLTITQLLPTWAEIKWDPFPGATYILRYRKVGIPSWTEIPTPVNNLILNNLTELTKYEMQVANICNGTPGNYTPMYYFTTPTVGYCQMISESSVGEHISKITVKPNGKPAMENSSGASNYTNYTGSPNTFIELIQGSVDNEIIIDKKWTGNTQNEGVAVWIDFNRNGDFDIDERILVSSPNSTSPISGRFNVPANASVSMTSDKYIVMRVAMERDGVPVSCTKFKNGEVEDYKVIISKKGAPNLLDQNNDITIYPNPVHTVLHIKNISQKANYKLYSLSGQLLESGIILHNKIDVSKLVNSVYVIYIDDNGETIEKKFIKE</sequence>
<protein>
    <recommendedName>
        <fullName evidence="4">Fibronectin type-III domain-containing protein</fullName>
    </recommendedName>
</protein>
<dbReference type="Pfam" id="PF18962">
    <property type="entry name" value="Por_Secre_tail"/>
    <property type="match status" value="1"/>
</dbReference>
<evidence type="ECO:0000256" key="3">
    <source>
        <dbReference type="SAM" id="SignalP"/>
    </source>
</evidence>
<feature type="chain" id="PRO_5008620561" description="Fibronectin type-III domain-containing protein" evidence="3">
    <location>
        <begin position="30"/>
        <end position="811"/>
    </location>
</feature>
<proteinExistence type="predicted"/>
<feature type="domain" description="Fibronectin type-III" evidence="4">
    <location>
        <begin position="299"/>
        <end position="387"/>
    </location>
</feature>
<dbReference type="InterPro" id="IPR013783">
    <property type="entry name" value="Ig-like_fold"/>
</dbReference>
<dbReference type="Proteomes" id="UP000092651">
    <property type="component" value="Unassembled WGS sequence"/>
</dbReference>